<evidence type="ECO:0000256" key="1">
    <source>
        <dbReference type="SAM" id="MobiDB-lite"/>
    </source>
</evidence>
<dbReference type="RefSeq" id="WP_120190581.1">
    <property type="nucleotide sequence ID" value="NZ_MCHY01000009.1"/>
</dbReference>
<evidence type="ECO:0000256" key="2">
    <source>
        <dbReference type="SAM" id="Phobius"/>
    </source>
</evidence>
<dbReference type="CDD" id="cd12797">
    <property type="entry name" value="M23_peptidase"/>
    <property type="match status" value="1"/>
</dbReference>
<accession>A0A419SH24</accession>
<dbReference type="AlphaFoldDB" id="A0A419SH24"/>
<dbReference type="InterPro" id="IPR011055">
    <property type="entry name" value="Dup_hybrid_motif"/>
</dbReference>
<sequence>MSEEQKQNQQPIQPPKNSKWKAMLGKKWTFPVIYMGAAALILAFIMWFQDSRDYNMDPNLMQPGIDLSEEPAERPDAQTVDATATNDQEAKPVTQTEQKALSWPVAEETEVVIVMDFYNDEATEDVKAAAMIQYEDTFYPHSGVDMAKKDGTAFEVISALDGKVIRAEKDPMTGYTVEIEHENGLQTVYQSLEDLKVKVGDEVKKGDGLGQSGRNLFEKELGIHLHFEVKEEGQSVSPDKYLSQADTEKQAQ</sequence>
<evidence type="ECO:0000313" key="5">
    <source>
        <dbReference type="Proteomes" id="UP000284219"/>
    </source>
</evidence>
<proteinExistence type="predicted"/>
<comment type="caution">
    <text evidence="4">The sequence shown here is derived from an EMBL/GenBank/DDBJ whole genome shotgun (WGS) entry which is preliminary data.</text>
</comment>
<dbReference type="SUPFAM" id="SSF51261">
    <property type="entry name" value="Duplicated hybrid motif"/>
    <property type="match status" value="1"/>
</dbReference>
<dbReference type="EMBL" id="MCHY01000009">
    <property type="protein sequence ID" value="RKD23092.1"/>
    <property type="molecule type" value="Genomic_DNA"/>
</dbReference>
<dbReference type="PANTHER" id="PTHR21666:SF291">
    <property type="entry name" value="STAGE II SPORULATION PROTEIN Q"/>
    <property type="match status" value="1"/>
</dbReference>
<dbReference type="InterPro" id="IPR050570">
    <property type="entry name" value="Cell_wall_metabolism_enzyme"/>
</dbReference>
<dbReference type="OrthoDB" id="2050153at2"/>
<dbReference type="Pfam" id="PF01551">
    <property type="entry name" value="Peptidase_M23"/>
    <property type="match status" value="1"/>
</dbReference>
<evidence type="ECO:0000259" key="3">
    <source>
        <dbReference type="Pfam" id="PF01551"/>
    </source>
</evidence>
<feature type="compositionally biased region" description="Polar residues" evidence="1">
    <location>
        <begin position="80"/>
        <end position="99"/>
    </location>
</feature>
<dbReference type="PANTHER" id="PTHR21666">
    <property type="entry name" value="PEPTIDASE-RELATED"/>
    <property type="match status" value="1"/>
</dbReference>
<keyword evidence="2" id="KW-0812">Transmembrane</keyword>
<dbReference type="Gene3D" id="2.70.70.10">
    <property type="entry name" value="Glucose Permease (Domain IIA)"/>
    <property type="match status" value="1"/>
</dbReference>
<reference evidence="4 5" key="1">
    <citation type="submission" date="2016-08" db="EMBL/GenBank/DDBJ databases">
        <title>Novel Firmicute Genomes.</title>
        <authorList>
            <person name="Poppleton D.I."/>
            <person name="Gribaldo S."/>
        </authorList>
    </citation>
    <scope>NUCLEOTIDE SEQUENCE [LARGE SCALE GENOMIC DNA]</scope>
    <source>
        <strain evidence="4 5">RAOx-1</strain>
    </source>
</reference>
<dbReference type="InterPro" id="IPR016047">
    <property type="entry name" value="M23ase_b-sheet_dom"/>
</dbReference>
<keyword evidence="2" id="KW-1133">Transmembrane helix</keyword>
<dbReference type="GO" id="GO:0004222">
    <property type="term" value="F:metalloendopeptidase activity"/>
    <property type="evidence" value="ECO:0007669"/>
    <property type="project" value="TreeGrafter"/>
</dbReference>
<name>A0A419SH24_9BACL</name>
<keyword evidence="5" id="KW-1185">Reference proteome</keyword>
<gene>
    <name evidence="4" type="ORF">BEP19_12770</name>
</gene>
<feature type="region of interest" description="Disordered" evidence="1">
    <location>
        <begin position="231"/>
        <end position="252"/>
    </location>
</feature>
<organism evidence="4 5">
    <name type="scientific">Ammoniphilus oxalaticus</name>
    <dbReference type="NCBI Taxonomy" id="66863"/>
    <lineage>
        <taxon>Bacteria</taxon>
        <taxon>Bacillati</taxon>
        <taxon>Bacillota</taxon>
        <taxon>Bacilli</taxon>
        <taxon>Bacillales</taxon>
        <taxon>Paenibacillaceae</taxon>
        <taxon>Aneurinibacillus group</taxon>
        <taxon>Ammoniphilus</taxon>
    </lineage>
</organism>
<feature type="transmembrane region" description="Helical" evidence="2">
    <location>
        <begin position="28"/>
        <end position="48"/>
    </location>
</feature>
<evidence type="ECO:0000313" key="4">
    <source>
        <dbReference type="EMBL" id="RKD23092.1"/>
    </source>
</evidence>
<keyword evidence="2" id="KW-0472">Membrane</keyword>
<protein>
    <recommendedName>
        <fullName evidence="3">M23ase beta-sheet core domain-containing protein</fullName>
    </recommendedName>
</protein>
<feature type="region of interest" description="Disordered" evidence="1">
    <location>
        <begin position="62"/>
        <end position="101"/>
    </location>
</feature>
<feature type="domain" description="M23ase beta-sheet core" evidence="3">
    <location>
        <begin position="140"/>
        <end position="238"/>
    </location>
</feature>
<dbReference type="Proteomes" id="UP000284219">
    <property type="component" value="Unassembled WGS sequence"/>
</dbReference>